<protein>
    <submittedName>
        <fullName evidence="1">Uncharacterized protein</fullName>
    </submittedName>
</protein>
<reference evidence="1" key="1">
    <citation type="journal article" date="2000" name="DNA Res.">
        <title>Structural analysis of Arabidopsis thaliana chromosome 3. I. Sequence features of the regions of 4,504,864 bp covered by sixty P1 and TAC clones.</title>
        <authorList>
            <person name="Sato S."/>
            <person name="Nakamura Y."/>
            <person name="Kaneko T."/>
            <person name="Katoh T."/>
            <person name="Asamizu E."/>
            <person name="Tabata S."/>
        </authorList>
    </citation>
    <scope>NUCLEOTIDE SEQUENCE [LARGE SCALE GENOMIC DNA]</scope>
</reference>
<dbReference type="AlphaFoldDB" id="Q9LTQ6"/>
<evidence type="ECO:0000313" key="1">
    <source>
        <dbReference type="EMBL" id="BAB02818.1"/>
    </source>
</evidence>
<reference key="2">
    <citation type="journal article" date="2000" name="Nature">
        <title>Sequence and analysis of chromosome 3 of the plant Arabidopsis thaliana.</title>
        <authorList>
            <consortium name="European Union Chromosome 3 Arabidopsis Sequencing Consortium"/>
            <consortium name="Institute for Genomic Research"/>
            <consortium name="Kazusa DNA Research Institute"/>
            <person name="Salanoubat M."/>
            <person name="Lemcke K."/>
            <person name="Rieger M."/>
            <person name="Ansorge W."/>
            <person name="Unseld M."/>
            <person name="Fartmann B."/>
            <person name="Valle G."/>
            <person name="Blocker H."/>
            <person name="Perez-Alonso M."/>
            <person name="Obermaier B."/>
            <person name="Delseny M."/>
            <person name="Boutry M."/>
            <person name="Grivell L.A."/>
            <person name="Mache R."/>
            <person name="Puigdomenech P."/>
            <person name="De Simone V."/>
            <person name="Choisne N."/>
            <person name="Artiguenave F."/>
            <person name="Robert C."/>
            <person name="Brottier P."/>
            <person name="Wincker P."/>
            <person name="Cattolico L."/>
            <person name="Weissenbach J."/>
            <person name="Saurin W."/>
            <person name="Quetier F."/>
            <person name="Schafer M."/>
            <person name="Muller-Auer S."/>
            <person name="Gabel C."/>
            <person name="Fuchs M."/>
            <person name="Benes V."/>
            <person name="Wurmbach E."/>
            <person name="Drzonek H."/>
            <person name="Erfle H."/>
            <person name="Jordan N."/>
            <person name="Bangert S."/>
            <person name="Wiedelmann R."/>
            <person name="Kranz H."/>
            <person name="Voss H."/>
            <person name="Holland R."/>
            <person name="Brandt P."/>
            <person name="Nyakatura G."/>
            <person name="Vezzi A."/>
            <person name="D'Angelo M."/>
            <person name="Pallavicini A."/>
            <person name="Toppo S."/>
            <person name="Simionati B."/>
            <person name="Conrad A."/>
            <person name="Hornischer K."/>
            <person name="Kauer G."/>
            <person name="Lohnert T.H."/>
            <person name="Nordsiek G."/>
            <person name="Reichelt J."/>
            <person name="Scharfe M."/>
            <person name="Schon O."/>
            <person name="Bargues M."/>
            <person name="Terol J."/>
            <person name="Climent J."/>
            <person name="Navarro P."/>
            <person name="Collado C."/>
            <person name="Perez-Perez A."/>
            <person name="Ottenwalder B."/>
            <person name="Duchemin D."/>
            <person name="Cooke R."/>
            <person name="Laudie M."/>
            <person name="Berger-Llauro C."/>
            <person name="Purnelle B."/>
            <person name="Masuy D."/>
            <person name="de Haan M."/>
            <person name="Maarse A.C."/>
            <person name="Alcaraz J.P."/>
            <person name="Cottet A."/>
            <person name="Casacuberta E."/>
            <person name="Monfort A."/>
            <person name="Argiriou A."/>
            <person name="flores M."/>
            <person name="Liguori R."/>
            <person name="Vitale D."/>
            <person name="Mannhaupt G."/>
            <person name="Haase D."/>
            <person name="Schoof H."/>
            <person name="Rudd S."/>
            <person name="Zaccaria P."/>
            <person name="Mewes H.W."/>
            <person name="Mayer K.F."/>
            <person name="Kaul S."/>
            <person name="Town C.D."/>
            <person name="Koo H.L."/>
            <person name="Tallon L.J."/>
            <person name="Jenkins J."/>
            <person name="Rooney T."/>
            <person name="Rizzo M."/>
            <person name="Walts A."/>
            <person name="Utterback T."/>
            <person name="Fujii C.Y."/>
            <person name="Shea T.P."/>
            <person name="Creasy T.H."/>
            <person name="Haas B."/>
            <person name="Maiti R."/>
            <person name="Wu D."/>
            <person name="Peterson J."/>
            <person name="Van Aken S."/>
            <person name="Pai G."/>
            <person name="Militscher J."/>
            <person name="Sellers P."/>
            <person name="Gill J.E."/>
            <person name="Feldblyum T.V."/>
            <person name="Preuss D."/>
            <person name="Lin X."/>
            <person name="Nierman W.C."/>
            <person name="Salzberg S.L."/>
            <person name="White O."/>
            <person name="Venter J.C."/>
            <person name="Fraser C.M."/>
            <person name="Kaneko T."/>
            <person name="Nakamura Y."/>
            <person name="Sato S."/>
            <person name="Kato T."/>
            <person name="Asamizu E."/>
            <person name="Sasamoto S."/>
            <person name="Kimura T."/>
            <person name="Idesawa K."/>
            <person name="Kawashima K."/>
            <person name="Kishida Y."/>
            <person name="Kiyokawa C."/>
            <person name="Kohara M."/>
            <person name="Matsumoto M."/>
            <person name="Matsuno A."/>
            <person name="Muraki A."/>
            <person name="Nakayama S."/>
            <person name="Nakazaki N."/>
            <person name="Shinpo S."/>
            <person name="Takeuchi C."/>
            <person name="Wada T."/>
            <person name="Watanabe A."/>
            <person name="Yamada M."/>
            <person name="Yasuda M."/>
            <person name="Tabata S."/>
        </authorList>
    </citation>
    <scope>NUCLEOTIDE SEQUENCE [LARGE SCALE GENOMIC DNA]</scope>
    <source>
        <strain>cv. Columbia</strain>
    </source>
</reference>
<sequence length="57" mass="6867">MNMHGVKDKHKSHNMRSLSCGRHDIFSDYEHENSPYQLFENKSKILIFRMMSIDRPE</sequence>
<proteinExistence type="predicted"/>
<accession>Q9LTQ6</accession>
<name>Q9LTQ6_ARATH</name>
<dbReference type="EMBL" id="AB024036">
    <property type="protein sequence ID" value="BAB02818.1"/>
    <property type="molecule type" value="Genomic_DNA"/>
</dbReference>
<organism evidence="1">
    <name type="scientific">Arabidopsis thaliana</name>
    <name type="common">Mouse-ear cress</name>
    <dbReference type="NCBI Taxonomy" id="3702"/>
    <lineage>
        <taxon>Eukaryota</taxon>
        <taxon>Viridiplantae</taxon>
        <taxon>Streptophyta</taxon>
        <taxon>Embryophyta</taxon>
        <taxon>Tracheophyta</taxon>
        <taxon>Spermatophyta</taxon>
        <taxon>Magnoliopsida</taxon>
        <taxon>eudicotyledons</taxon>
        <taxon>Gunneridae</taxon>
        <taxon>Pentapetalae</taxon>
        <taxon>rosids</taxon>
        <taxon>malvids</taxon>
        <taxon>Brassicales</taxon>
        <taxon>Brassicaceae</taxon>
        <taxon>Camelineae</taxon>
        <taxon>Arabidopsis</taxon>
    </lineage>
</organism>